<proteinExistence type="predicted"/>
<dbReference type="AlphaFoldDB" id="A0A238C647"/>
<protein>
    <submittedName>
        <fullName evidence="1">Uncharacterized protein</fullName>
    </submittedName>
</protein>
<gene>
    <name evidence="1" type="ORF">X798_00390</name>
</gene>
<dbReference type="Proteomes" id="UP000242913">
    <property type="component" value="Unassembled WGS sequence"/>
</dbReference>
<organism evidence="1 2">
    <name type="scientific">Onchocerca flexuosa</name>
    <dbReference type="NCBI Taxonomy" id="387005"/>
    <lineage>
        <taxon>Eukaryota</taxon>
        <taxon>Metazoa</taxon>
        <taxon>Ecdysozoa</taxon>
        <taxon>Nematoda</taxon>
        <taxon>Chromadorea</taxon>
        <taxon>Rhabditida</taxon>
        <taxon>Spirurina</taxon>
        <taxon>Spiruromorpha</taxon>
        <taxon>Filarioidea</taxon>
        <taxon>Onchocercidae</taxon>
        <taxon>Onchocerca</taxon>
    </lineage>
</organism>
<feature type="non-terminal residue" evidence="1">
    <location>
        <position position="1"/>
    </location>
</feature>
<dbReference type="EMBL" id="KZ269977">
    <property type="protein sequence ID" value="OZC12756.1"/>
    <property type="molecule type" value="Genomic_DNA"/>
</dbReference>
<feature type="non-terminal residue" evidence="1">
    <location>
        <position position="67"/>
    </location>
</feature>
<sequence length="67" mass="7888">KLDKTFFAFHEDVTEIERKKEEIDGLHFAQTHTLQKIEECRRRLQLIQILSCAILEALTSFNLNGEK</sequence>
<accession>A0A238C647</accession>
<name>A0A238C647_9BILA</name>
<evidence type="ECO:0000313" key="1">
    <source>
        <dbReference type="EMBL" id="OZC12756.1"/>
    </source>
</evidence>
<keyword evidence="2" id="KW-1185">Reference proteome</keyword>
<reference evidence="1 2" key="1">
    <citation type="submission" date="2015-12" db="EMBL/GenBank/DDBJ databases">
        <title>Draft genome of the nematode, Onchocerca flexuosa.</title>
        <authorList>
            <person name="Mitreva M."/>
        </authorList>
    </citation>
    <scope>NUCLEOTIDE SEQUENCE [LARGE SCALE GENOMIC DNA]</scope>
    <source>
        <strain evidence="1">Red Deer</strain>
    </source>
</reference>
<evidence type="ECO:0000313" key="2">
    <source>
        <dbReference type="Proteomes" id="UP000242913"/>
    </source>
</evidence>